<feature type="chain" id="PRO_5038601831" evidence="2">
    <location>
        <begin position="35"/>
        <end position="218"/>
    </location>
</feature>
<protein>
    <submittedName>
        <fullName evidence="3">DUF4352 domain-containing protein</fullName>
    </submittedName>
</protein>
<evidence type="ECO:0000256" key="2">
    <source>
        <dbReference type="SAM" id="SignalP"/>
    </source>
</evidence>
<dbReference type="Proteomes" id="UP000504752">
    <property type="component" value="Chromosome"/>
</dbReference>
<feature type="region of interest" description="Disordered" evidence="1">
    <location>
        <begin position="154"/>
        <end position="178"/>
    </location>
</feature>
<evidence type="ECO:0000256" key="1">
    <source>
        <dbReference type="SAM" id="MobiDB-lite"/>
    </source>
</evidence>
<keyword evidence="2" id="KW-0732">Signal</keyword>
<evidence type="ECO:0000313" key="4">
    <source>
        <dbReference type="Proteomes" id="UP000504752"/>
    </source>
</evidence>
<feature type="signal peptide" evidence="2">
    <location>
        <begin position="1"/>
        <end position="34"/>
    </location>
</feature>
<organism evidence="3 4">
    <name type="scientific">Actinomyces marmotae</name>
    <dbReference type="NCBI Taxonomy" id="2737173"/>
    <lineage>
        <taxon>Bacteria</taxon>
        <taxon>Bacillati</taxon>
        <taxon>Actinomycetota</taxon>
        <taxon>Actinomycetes</taxon>
        <taxon>Actinomycetales</taxon>
        <taxon>Actinomycetaceae</taxon>
        <taxon>Actinomyces</taxon>
    </lineage>
</organism>
<dbReference type="EMBL" id="CP053642">
    <property type="protein sequence ID" value="QKD80303.1"/>
    <property type="molecule type" value="Genomic_DNA"/>
</dbReference>
<gene>
    <name evidence="3" type="ORF">HPC72_08830</name>
</gene>
<accession>A0A6M8BAK5</accession>
<reference evidence="3 4" key="1">
    <citation type="submission" date="2020-05" db="EMBL/GenBank/DDBJ databases">
        <title>Actinomyces sp. zg-325.</title>
        <authorList>
            <person name="Yang C."/>
        </authorList>
    </citation>
    <scope>NUCLEOTIDE SEQUENCE [LARGE SCALE GENOMIC DNA]</scope>
    <source>
        <strain evidence="4">zg-325</strain>
    </source>
</reference>
<keyword evidence="4" id="KW-1185">Reference proteome</keyword>
<proteinExistence type="predicted"/>
<dbReference type="AlphaFoldDB" id="A0A6M8BAK5"/>
<dbReference type="PROSITE" id="PS51257">
    <property type="entry name" value="PROKAR_LIPOPROTEIN"/>
    <property type="match status" value="1"/>
</dbReference>
<sequence length="218" mass="21066">MSPRTSPRILRASALVLSAAILVGCSNGSSSTDAAATESVPPVTTTETAGATTAPTPVAPASDGAAPSAQATDPEGLLPGQAGYRGASAPAVALNESSSTGDATVKVTSVEAIDVSGDSLAPGEIAGPALQVTISVTAGSQDVDLSGASATLTYGEDATPASPLRDAEGTELPSSVAAGETVTGSFRFSVPADARDKVTVSVTVVPGQPAVVFQGSAA</sequence>
<feature type="compositionally biased region" description="Low complexity" evidence="1">
    <location>
        <begin position="34"/>
        <end position="61"/>
    </location>
</feature>
<name>A0A6M8BAK5_9ACTO</name>
<feature type="region of interest" description="Disordered" evidence="1">
    <location>
        <begin position="28"/>
        <end position="84"/>
    </location>
</feature>
<dbReference type="RefSeq" id="WP_159524430.1">
    <property type="nucleotide sequence ID" value="NZ_CP053642.1"/>
</dbReference>
<dbReference type="KEGG" id="amam:HPC72_08830"/>
<evidence type="ECO:0000313" key="3">
    <source>
        <dbReference type="EMBL" id="QKD80303.1"/>
    </source>
</evidence>